<dbReference type="NCBIfam" id="TIGR04393">
    <property type="entry name" value="rpt_T5SS_PEPC"/>
    <property type="match status" value="2"/>
</dbReference>
<dbReference type="InterPro" id="IPR006315">
    <property type="entry name" value="OM_autotransptr_brl_dom"/>
</dbReference>
<reference evidence="4 5" key="1">
    <citation type="submission" date="2021-02" db="EMBL/GenBank/DDBJ databases">
        <title>FDA dAtabase for Regulatory Grade micrObial Sequences (FDA-ARGOS): Supporting development and validation of Infectious Disease Dx tests.</title>
        <authorList>
            <person name="Minogue T."/>
            <person name="Wolcott M."/>
            <person name="Wasieloski L."/>
            <person name="Aguilar W."/>
            <person name="Moore D."/>
            <person name="Jaissle J."/>
            <person name="Tallon L."/>
            <person name="Sadzewicz L."/>
            <person name="Zhao X."/>
            <person name="Boylan J."/>
            <person name="Ott S."/>
            <person name="Bowen H."/>
            <person name="Vavikolanu K."/>
            <person name="Mehta A."/>
            <person name="Aluvathingal J."/>
            <person name="Nadendla S."/>
            <person name="Yan Y."/>
            <person name="Sichtig H."/>
        </authorList>
    </citation>
    <scope>NUCLEOTIDE SEQUENCE [LARGE SCALE GENOMIC DNA]</scope>
    <source>
        <strain evidence="4 5">FDAARGOS_1272</strain>
    </source>
</reference>
<evidence type="ECO:0000256" key="1">
    <source>
        <dbReference type="ARBA" id="ARBA00022729"/>
    </source>
</evidence>
<gene>
    <name evidence="4" type="ORF">I6K02_18570</name>
</gene>
<dbReference type="InterPro" id="IPR036709">
    <property type="entry name" value="Autotransporte_beta_dom_sf"/>
</dbReference>
<sequence length="1472" mass="143600">MRNLAATHRRISCMSSPGGATSCHLQGPLNRSLTDRKTTMNHMFRIIWSKALGTWVVASELTTRRSKSGADSGRCQALVVSVGIGALAIGCWSSPATAQVWHGTTSSDWTVGSNWSTGAAPSGTATVTINTNSPNPTVLGVSGAVNSTIGNLQMGTATGTSALTIQNGSTLSSSVTTGTNQIGQSSGATNATITVTGTGSSWSMASSTIFGAALGSTGTLNVANGATASLASNLAVGQTSGGRGVLNVTNGSTLTTGGATIAASNSNSTGSISGAGSQWNVGGALTVGLGRGNGAGVGTLNIANGAAVTATGNITIGGLTLSTSGAGAITVDGAGSRLSTGGALNIGLYSTGSTLTVSDGAVVTANTVTVTALPAAKGTLNLSSSGTLATQALTGGPGTAQVNFDGATLRATASNTAFISGFTATGLNIAAGGLTLDTGAFNVTAASPFSGTGALTKVGTGTATFTGDNTYTGGTTISAGTLQLGNGGTSGSIVGDVTNNGTLAFNRSDTATFGGAVSGSGALAQIGTGTTVLTGNNTYAGGTTISAGTLQLGNGGASGSITGNVTNNGTLAFNRSDTVSFGGTISGSGALAQLGTGTTVLGGNNTYLGGTTVNGGTLQVAGDANLGDASGSLSFGGGTLRNTADFASARAITLNAGGGTFQTTGNLTLTGPIGGSGALTKTDGGTLLLTANDTYTGGTTISAGTLQLGNGGTSGAIVGDVTNNGTLAFDRSDTATFGGAVSGSGALTQIGTGTTVLTGNNSYTGGTTISAGTLQLGNGGTSGSIVGDVTNNGTLAFNRSDTVSFGGTISGSGALAQLGTGTTVLGGNNTYTGGTTISAGTLQLGNGGTSGGIVGNVLNNGKLAFARADTVTYGGTISGSGAVTQSGTGTTILTGNNSYAGGTTVAAGALAIGDALHPLATSGSGDISVASGASLGGYGHIAGSVQNGGTLAPANALTALSAGPTGTLQIGGSLANSGTLQLAAANGRPGNVLDVGGNYAGGGRLVLNTVLNEGGAASQTDRLVVHGQASGQTAIAVRASGVGAKTVGDGILVVEVGPQASASSVQQATAAADRVVQRQVYQGVQSTSGSFQLAGPVQGGAYQYLLYQGGAQSAQDWYLRSTIVDAGIPGSGTPGSGAPGSVAPVQGAEPVPLYRPAVAGYALMPALNVDYGFSVLGRLHERVGDVAALEGAQGTHRDAVWGRVGGNGLDASAGRFSADSRTYFAQFGKDWTLRSNAASGSTHAGVTATIGSMSASFDDRLRSIVGLSTQTGTAEMHAQSLGAYLTRYFAGSGYVDAVAQVTHYRTEYGDAYRGKGVQNGYGAGMSVEAGQPFAVAGLFAIEPQMQLMYQYTHLNHFDDAVSSVSGNTTHALRGRAGIRLFKANMADASATSAATPYLTADVLHDFTPMGTTVIAGSAVPGEFARTWYELGAGVSAQLGKSMQLTTQVKYAHHIGGDARRNLAVQAGLRYGW</sequence>
<dbReference type="SUPFAM" id="SSF103515">
    <property type="entry name" value="Autotransporter"/>
    <property type="match status" value="1"/>
</dbReference>
<dbReference type="Pfam" id="PF12951">
    <property type="entry name" value="PATR"/>
    <property type="match status" value="7"/>
</dbReference>
<dbReference type="InterPro" id="IPR011050">
    <property type="entry name" value="Pectin_lyase_fold/virulence"/>
</dbReference>
<feature type="domain" description="Autotransporter" evidence="3">
    <location>
        <begin position="1193"/>
        <end position="1472"/>
    </location>
</feature>
<dbReference type="GO" id="GO:0019867">
    <property type="term" value="C:outer membrane"/>
    <property type="evidence" value="ECO:0007669"/>
    <property type="project" value="InterPro"/>
</dbReference>
<evidence type="ECO:0000256" key="2">
    <source>
        <dbReference type="ARBA" id="ARBA00023026"/>
    </source>
</evidence>
<keyword evidence="1" id="KW-0732">Signal</keyword>
<keyword evidence="2" id="KW-0843">Virulence</keyword>
<name>A0A892IGM9_9BURK</name>
<dbReference type="PANTHER" id="PTHR35037:SF3">
    <property type="entry name" value="C-TERMINAL REGION OF AIDA-LIKE PROTEIN"/>
    <property type="match status" value="1"/>
</dbReference>
<dbReference type="NCBIfam" id="TIGR02601">
    <property type="entry name" value="autotrns_rpt"/>
    <property type="match status" value="7"/>
</dbReference>
<dbReference type="NCBIfam" id="TIGR01414">
    <property type="entry name" value="autotrans_barl"/>
    <property type="match status" value="1"/>
</dbReference>
<dbReference type="Pfam" id="PF18883">
    <property type="entry name" value="AC_1"/>
    <property type="match status" value="1"/>
</dbReference>
<dbReference type="Pfam" id="PF13018">
    <property type="entry name" value="ESPR"/>
    <property type="match status" value="1"/>
</dbReference>
<dbReference type="SMART" id="SM00869">
    <property type="entry name" value="Autotransporter"/>
    <property type="match status" value="1"/>
</dbReference>
<evidence type="ECO:0000313" key="5">
    <source>
        <dbReference type="Proteomes" id="UP000625568"/>
    </source>
</evidence>
<dbReference type="GeneID" id="93130286"/>
<dbReference type="CDD" id="cd01344">
    <property type="entry name" value="PL2_Passenger_AT"/>
    <property type="match status" value="1"/>
</dbReference>
<dbReference type="InterPro" id="IPR043990">
    <property type="entry name" value="AC_1"/>
</dbReference>
<dbReference type="InterPro" id="IPR013425">
    <property type="entry name" value="Autotrns_rpt"/>
</dbReference>
<proteinExistence type="predicted"/>
<protein>
    <submittedName>
        <fullName evidence="4">Autotransporter outer membrane beta-barrel domain-containing protein</fullName>
    </submittedName>
</protein>
<dbReference type="PROSITE" id="PS51208">
    <property type="entry name" value="AUTOTRANSPORTER"/>
    <property type="match status" value="1"/>
</dbReference>
<dbReference type="Proteomes" id="UP000625568">
    <property type="component" value="Chromosome 2"/>
</dbReference>
<dbReference type="RefSeq" id="WP_158380439.1">
    <property type="nucleotide sequence ID" value="NZ_CP033838.1"/>
</dbReference>
<evidence type="ECO:0000313" key="4">
    <source>
        <dbReference type="EMBL" id="QRO80337.1"/>
    </source>
</evidence>
<dbReference type="InterPro" id="IPR024973">
    <property type="entry name" value="ESPR"/>
</dbReference>
<dbReference type="EMBL" id="CP069483">
    <property type="protein sequence ID" value="QRO80337.1"/>
    <property type="molecule type" value="Genomic_DNA"/>
</dbReference>
<evidence type="ECO:0000259" key="3">
    <source>
        <dbReference type="PROSITE" id="PS51208"/>
    </source>
</evidence>
<dbReference type="Gene3D" id="2.40.128.130">
    <property type="entry name" value="Autotransporter beta-domain"/>
    <property type="match status" value="1"/>
</dbReference>
<dbReference type="PANTHER" id="PTHR35037">
    <property type="entry name" value="C-TERMINAL REGION OF AIDA-LIKE PROTEIN"/>
    <property type="match status" value="1"/>
</dbReference>
<dbReference type="InterPro" id="IPR005546">
    <property type="entry name" value="Autotransporte_beta"/>
</dbReference>
<dbReference type="InterPro" id="IPR051551">
    <property type="entry name" value="Autotransporter_adhesion"/>
</dbReference>
<dbReference type="InterPro" id="IPR030895">
    <property type="entry name" value="T5SS_PEPC_rpt"/>
</dbReference>
<dbReference type="Gene3D" id="2.160.20.20">
    <property type="match status" value="4"/>
</dbReference>
<keyword evidence="5" id="KW-1185">Reference proteome</keyword>
<dbReference type="InterPro" id="IPR012332">
    <property type="entry name" value="Autotransporter_pectin_lyase_C"/>
</dbReference>
<accession>A0A892IGM9</accession>
<dbReference type="SUPFAM" id="SSF51126">
    <property type="entry name" value="Pectin lyase-like"/>
    <property type="match status" value="4"/>
</dbReference>
<organism evidence="4 5">
    <name type="scientific">Burkholderia dolosa</name>
    <dbReference type="NCBI Taxonomy" id="152500"/>
    <lineage>
        <taxon>Bacteria</taxon>
        <taxon>Pseudomonadati</taxon>
        <taxon>Pseudomonadota</taxon>
        <taxon>Betaproteobacteria</taxon>
        <taxon>Burkholderiales</taxon>
        <taxon>Burkholderiaceae</taxon>
        <taxon>Burkholderia</taxon>
        <taxon>Burkholderia cepacia complex</taxon>
    </lineage>
</organism>
<dbReference type="PROSITE" id="PS51257">
    <property type="entry name" value="PROKAR_LIPOPROTEIN"/>
    <property type="match status" value="1"/>
</dbReference>